<keyword evidence="4" id="KW-0472">Membrane</keyword>
<dbReference type="RefSeq" id="WP_341542659.1">
    <property type="nucleotide sequence ID" value="NZ_JBAKAP010000016.1"/>
</dbReference>
<proteinExistence type="inferred from homology"/>
<dbReference type="Pfam" id="PF00114">
    <property type="entry name" value="Pilin"/>
    <property type="match status" value="1"/>
</dbReference>
<feature type="transmembrane region" description="Helical" evidence="4">
    <location>
        <begin position="7"/>
        <end position="29"/>
    </location>
</feature>
<keyword evidence="4" id="KW-1133">Transmembrane helix</keyword>
<evidence type="ECO:0000313" key="5">
    <source>
        <dbReference type="EMBL" id="MEL0617896.1"/>
    </source>
</evidence>
<reference evidence="5 6" key="1">
    <citation type="submission" date="2024-02" db="EMBL/GenBank/DDBJ databases">
        <title>Bacteria isolated from the canopy kelp, Nereocystis luetkeana.</title>
        <authorList>
            <person name="Pfister C.A."/>
            <person name="Younker I.T."/>
            <person name="Light S.H."/>
        </authorList>
    </citation>
    <scope>NUCLEOTIDE SEQUENCE [LARGE SCALE GENOMIC DNA]</scope>
    <source>
        <strain evidence="5 6">TI.5.07</strain>
    </source>
</reference>
<dbReference type="InterPro" id="IPR012902">
    <property type="entry name" value="N_methyl_site"/>
</dbReference>
<comment type="caution">
    <text evidence="5">The sequence shown here is derived from an EMBL/GenBank/DDBJ whole genome shotgun (WGS) entry which is preliminary data.</text>
</comment>
<dbReference type="SUPFAM" id="SSF54523">
    <property type="entry name" value="Pili subunits"/>
    <property type="match status" value="1"/>
</dbReference>
<name>A0ABU9GIF1_COBMA</name>
<protein>
    <submittedName>
        <fullName evidence="5">Pilin</fullName>
    </submittedName>
</protein>
<dbReference type="PANTHER" id="PTHR30093:SF34">
    <property type="entry name" value="PREPILIN PEPTIDASE-DEPENDENT PROTEIN D"/>
    <property type="match status" value="1"/>
</dbReference>
<dbReference type="InterPro" id="IPR001082">
    <property type="entry name" value="Pilin"/>
</dbReference>
<dbReference type="Proteomes" id="UP001378242">
    <property type="component" value="Unassembled WGS sequence"/>
</dbReference>
<organism evidence="5 6">
    <name type="scientific">Cobetia marina</name>
    <name type="common">Deleya marina</name>
    <dbReference type="NCBI Taxonomy" id="28258"/>
    <lineage>
        <taxon>Bacteria</taxon>
        <taxon>Pseudomonadati</taxon>
        <taxon>Pseudomonadota</taxon>
        <taxon>Gammaproteobacteria</taxon>
        <taxon>Oceanospirillales</taxon>
        <taxon>Halomonadaceae</taxon>
        <taxon>Cobetia</taxon>
    </lineage>
</organism>
<keyword evidence="6" id="KW-1185">Reference proteome</keyword>
<dbReference type="EMBL" id="JBAKAP010000016">
    <property type="protein sequence ID" value="MEL0617896.1"/>
    <property type="molecule type" value="Genomic_DNA"/>
</dbReference>
<evidence type="ECO:0000256" key="2">
    <source>
        <dbReference type="ARBA" id="ARBA00022481"/>
    </source>
</evidence>
<evidence type="ECO:0000256" key="4">
    <source>
        <dbReference type="SAM" id="Phobius"/>
    </source>
</evidence>
<dbReference type="Gene3D" id="3.30.700.10">
    <property type="entry name" value="Glycoprotein, Type 4 Pilin"/>
    <property type="match status" value="1"/>
</dbReference>
<dbReference type="InterPro" id="IPR045584">
    <property type="entry name" value="Pilin-like"/>
</dbReference>
<accession>A0ABU9GIF1</accession>
<keyword evidence="3" id="KW-0281">Fimbrium</keyword>
<dbReference type="PANTHER" id="PTHR30093">
    <property type="entry name" value="GENERAL SECRETION PATHWAY PROTEIN G"/>
    <property type="match status" value="1"/>
</dbReference>
<keyword evidence="4" id="KW-0812">Transmembrane</keyword>
<evidence type="ECO:0000313" key="6">
    <source>
        <dbReference type="Proteomes" id="UP001378242"/>
    </source>
</evidence>
<evidence type="ECO:0000256" key="3">
    <source>
        <dbReference type="RuleBase" id="RU000389"/>
    </source>
</evidence>
<sequence length="145" mass="15153">MTRKQQAGFTLIELMIVVAIIGILAAIAIPRYQDYTARAQATEALNLASGLKTEVAEYYSSEGALPNSTDLGYAEEGTDTAGNYVEKVVVADGVITATMNDSGVAEDLQSATLVLTPDTDGAGSITWVCTTSATNKSVVPQNCRG</sequence>
<dbReference type="Pfam" id="PF07963">
    <property type="entry name" value="N_methyl"/>
    <property type="match status" value="1"/>
</dbReference>
<gene>
    <name evidence="5" type="ORF">V6243_13780</name>
</gene>
<evidence type="ECO:0000256" key="1">
    <source>
        <dbReference type="ARBA" id="ARBA00005233"/>
    </source>
</evidence>
<dbReference type="NCBIfam" id="TIGR02532">
    <property type="entry name" value="IV_pilin_GFxxxE"/>
    <property type="match status" value="1"/>
</dbReference>
<dbReference type="PROSITE" id="PS00409">
    <property type="entry name" value="PROKAR_NTER_METHYL"/>
    <property type="match status" value="1"/>
</dbReference>
<keyword evidence="2" id="KW-0488">Methylation</keyword>
<comment type="similarity">
    <text evidence="1 3">Belongs to the N-Me-Phe pilin family.</text>
</comment>